<dbReference type="SUPFAM" id="SSF53659">
    <property type="entry name" value="Isocitrate/Isopropylmalate dehydrogenase-like"/>
    <property type="match status" value="1"/>
</dbReference>
<evidence type="ECO:0000313" key="4">
    <source>
        <dbReference type="EMBL" id="MBO8446979.1"/>
    </source>
</evidence>
<dbReference type="GO" id="GO:0050570">
    <property type="term" value="F:4-hydroxythreonine-4-phosphate dehydrogenase activity"/>
    <property type="evidence" value="ECO:0007669"/>
    <property type="project" value="UniProtKB-EC"/>
</dbReference>
<dbReference type="Proteomes" id="UP000823637">
    <property type="component" value="Unassembled WGS sequence"/>
</dbReference>
<dbReference type="InterPro" id="IPR005255">
    <property type="entry name" value="PdxA_fam"/>
</dbReference>
<dbReference type="PANTHER" id="PTHR30004">
    <property type="entry name" value="4-HYDROXYTHREONINE-4-PHOSPHATE DEHYDROGENASE"/>
    <property type="match status" value="1"/>
</dbReference>
<keyword evidence="2 4" id="KW-0560">Oxidoreductase</keyword>
<dbReference type="Gene3D" id="3.40.718.10">
    <property type="entry name" value="Isopropylmalate Dehydrogenase"/>
    <property type="match status" value="1"/>
</dbReference>
<protein>
    <submittedName>
        <fullName evidence="4">4-hydroxythreonine-4-phosphate dehydrogenase PdxA</fullName>
        <ecNumber evidence="4">1.1.1.262</ecNumber>
    </submittedName>
</protein>
<name>A0A9D9EKS8_9BACT</name>
<dbReference type="EMBL" id="JADIMR010000069">
    <property type="protein sequence ID" value="MBO8446979.1"/>
    <property type="molecule type" value="Genomic_DNA"/>
</dbReference>
<evidence type="ECO:0000256" key="3">
    <source>
        <dbReference type="ARBA" id="ARBA00023027"/>
    </source>
</evidence>
<sequence length="333" mass="36144">MENKIRIGITHGDINGVGYEIILKTLEDSRMLDLCIPVVYGSPKVAAFYRKIVGSNLTFNLINNAEDASDKHVNMVNCCSDEIKVEISQSTAMAGEAAFSALEKAVRDLKDGHLDAIVTAPINKHNIQSVHFQFPGHTEYLEGSFGQKGDALMMLVSGNLRIAVATGHIPVSKVSENLSTESILGKLRIFNNSLQKDFGIRCPRIAVLGLNPHAGDEGLLGTEEQEVIRPALEAALEEGIICNGPLPSDGFFGSDNYRKYDGILAMYHDQGLIPFKLLAMDSGVNFTAGLDIVRTSPDHGTAYDIAGQNKASENSFRQALYAAIDICRNRAGY</sequence>
<dbReference type="GO" id="GO:0046872">
    <property type="term" value="F:metal ion binding"/>
    <property type="evidence" value="ECO:0007669"/>
    <property type="project" value="UniProtKB-KW"/>
</dbReference>
<dbReference type="PANTHER" id="PTHR30004:SF6">
    <property type="entry name" value="D-THREONATE 4-PHOSPHATE DEHYDROGENASE"/>
    <property type="match status" value="1"/>
</dbReference>
<dbReference type="EC" id="1.1.1.262" evidence="4"/>
<dbReference type="AlphaFoldDB" id="A0A9D9EKS8"/>
<keyword evidence="1" id="KW-0479">Metal-binding</keyword>
<reference evidence="4" key="2">
    <citation type="journal article" date="2021" name="PeerJ">
        <title>Extensive microbial diversity within the chicken gut microbiome revealed by metagenomics and culture.</title>
        <authorList>
            <person name="Gilroy R."/>
            <person name="Ravi A."/>
            <person name="Getino M."/>
            <person name="Pursley I."/>
            <person name="Horton D.L."/>
            <person name="Alikhan N.F."/>
            <person name="Baker D."/>
            <person name="Gharbi K."/>
            <person name="Hall N."/>
            <person name="Watson M."/>
            <person name="Adriaenssens E.M."/>
            <person name="Foster-Nyarko E."/>
            <person name="Jarju S."/>
            <person name="Secka A."/>
            <person name="Antonio M."/>
            <person name="Oren A."/>
            <person name="Chaudhuri R.R."/>
            <person name="La Ragione R."/>
            <person name="Hildebrand F."/>
            <person name="Pallen M.J."/>
        </authorList>
    </citation>
    <scope>NUCLEOTIDE SEQUENCE</scope>
    <source>
        <strain evidence="4">D3-1215</strain>
    </source>
</reference>
<evidence type="ECO:0000256" key="2">
    <source>
        <dbReference type="ARBA" id="ARBA00023002"/>
    </source>
</evidence>
<gene>
    <name evidence="4" type="primary">pdxA</name>
    <name evidence="4" type="ORF">IAC32_04445</name>
</gene>
<keyword evidence="3" id="KW-0520">NAD</keyword>
<reference evidence="4" key="1">
    <citation type="submission" date="2020-10" db="EMBL/GenBank/DDBJ databases">
        <authorList>
            <person name="Gilroy R."/>
        </authorList>
    </citation>
    <scope>NUCLEOTIDE SEQUENCE</scope>
    <source>
        <strain evidence="4">D3-1215</strain>
    </source>
</reference>
<organism evidence="4 5">
    <name type="scientific">Candidatus Enterocola intestinipullorum</name>
    <dbReference type="NCBI Taxonomy" id="2840783"/>
    <lineage>
        <taxon>Bacteria</taxon>
        <taxon>Pseudomonadati</taxon>
        <taxon>Bacteroidota</taxon>
        <taxon>Bacteroidia</taxon>
        <taxon>Bacteroidales</taxon>
        <taxon>Candidatus Enterocola</taxon>
    </lineage>
</organism>
<evidence type="ECO:0000313" key="5">
    <source>
        <dbReference type="Proteomes" id="UP000823637"/>
    </source>
</evidence>
<comment type="caution">
    <text evidence="4">The sequence shown here is derived from an EMBL/GenBank/DDBJ whole genome shotgun (WGS) entry which is preliminary data.</text>
</comment>
<dbReference type="NCBIfam" id="TIGR00557">
    <property type="entry name" value="pdxA"/>
    <property type="match status" value="1"/>
</dbReference>
<accession>A0A9D9EKS8</accession>
<dbReference type="GO" id="GO:0051287">
    <property type="term" value="F:NAD binding"/>
    <property type="evidence" value="ECO:0007669"/>
    <property type="project" value="InterPro"/>
</dbReference>
<proteinExistence type="predicted"/>
<evidence type="ECO:0000256" key="1">
    <source>
        <dbReference type="ARBA" id="ARBA00022723"/>
    </source>
</evidence>
<dbReference type="Pfam" id="PF04166">
    <property type="entry name" value="PdxA"/>
    <property type="match status" value="1"/>
</dbReference>